<proteinExistence type="predicted"/>
<accession>A0A9P6NBE8</accession>
<feature type="non-terminal residue" evidence="1">
    <location>
        <position position="78"/>
    </location>
</feature>
<comment type="caution">
    <text evidence="1">The sequence shown here is derived from an EMBL/GenBank/DDBJ whole genome shotgun (WGS) entry which is preliminary data.</text>
</comment>
<dbReference type="EMBL" id="MU167346">
    <property type="protein sequence ID" value="KAG0142512.1"/>
    <property type="molecule type" value="Genomic_DNA"/>
</dbReference>
<evidence type="ECO:0000313" key="2">
    <source>
        <dbReference type="Proteomes" id="UP000886653"/>
    </source>
</evidence>
<sequence>MAELDHDVNAIRINLNELIEFIRLKWSKVQSRVCGLRSCVGCECCVWVWVVRGSLEEFSDFDESLASDALIGHECGNP</sequence>
<keyword evidence="2" id="KW-1185">Reference proteome</keyword>
<name>A0A9P6NBE8_9BASI</name>
<dbReference type="AlphaFoldDB" id="A0A9P6NBE8"/>
<organism evidence="1 2">
    <name type="scientific">Cronartium quercuum f. sp. fusiforme G11</name>
    <dbReference type="NCBI Taxonomy" id="708437"/>
    <lineage>
        <taxon>Eukaryota</taxon>
        <taxon>Fungi</taxon>
        <taxon>Dikarya</taxon>
        <taxon>Basidiomycota</taxon>
        <taxon>Pucciniomycotina</taxon>
        <taxon>Pucciniomycetes</taxon>
        <taxon>Pucciniales</taxon>
        <taxon>Coleosporiaceae</taxon>
        <taxon>Cronartium</taxon>
    </lineage>
</organism>
<gene>
    <name evidence="1" type="ORF">CROQUDRAFT_662461</name>
</gene>
<evidence type="ECO:0000313" key="1">
    <source>
        <dbReference type="EMBL" id="KAG0142512.1"/>
    </source>
</evidence>
<protein>
    <submittedName>
        <fullName evidence="1">Uncharacterized protein</fullName>
    </submittedName>
</protein>
<dbReference type="Proteomes" id="UP000886653">
    <property type="component" value="Unassembled WGS sequence"/>
</dbReference>
<reference evidence="1" key="1">
    <citation type="submission" date="2013-11" db="EMBL/GenBank/DDBJ databases">
        <title>Genome sequence of the fusiform rust pathogen reveals effectors for host alternation and coevolution with pine.</title>
        <authorList>
            <consortium name="DOE Joint Genome Institute"/>
            <person name="Smith K."/>
            <person name="Pendleton A."/>
            <person name="Kubisiak T."/>
            <person name="Anderson C."/>
            <person name="Salamov A."/>
            <person name="Aerts A."/>
            <person name="Riley R."/>
            <person name="Clum A."/>
            <person name="Lindquist E."/>
            <person name="Ence D."/>
            <person name="Campbell M."/>
            <person name="Kronenberg Z."/>
            <person name="Feau N."/>
            <person name="Dhillon B."/>
            <person name="Hamelin R."/>
            <person name="Burleigh J."/>
            <person name="Smith J."/>
            <person name="Yandell M."/>
            <person name="Nelson C."/>
            <person name="Grigoriev I."/>
            <person name="Davis J."/>
        </authorList>
    </citation>
    <scope>NUCLEOTIDE SEQUENCE</scope>
    <source>
        <strain evidence="1">G11</strain>
    </source>
</reference>